<feature type="transmembrane region" description="Helical" evidence="6">
    <location>
        <begin position="611"/>
        <end position="633"/>
    </location>
</feature>
<reference evidence="8 9" key="1">
    <citation type="submission" date="2024-10" db="EMBL/GenBank/DDBJ databases">
        <title>The Natural Products Discovery Center: Release of the First 8490 Sequenced Strains for Exploring Actinobacteria Biosynthetic Diversity.</title>
        <authorList>
            <person name="Kalkreuter E."/>
            <person name="Kautsar S.A."/>
            <person name="Yang D."/>
            <person name="Bader C.D."/>
            <person name="Teijaro C.N."/>
            <person name="Fluegel L."/>
            <person name="Davis C.M."/>
            <person name="Simpson J.R."/>
            <person name="Lauterbach L."/>
            <person name="Steele A.D."/>
            <person name="Gui C."/>
            <person name="Meng S."/>
            <person name="Li G."/>
            <person name="Viehrig K."/>
            <person name="Ye F."/>
            <person name="Su P."/>
            <person name="Kiefer A.F."/>
            <person name="Nichols A."/>
            <person name="Cepeda A.J."/>
            <person name="Yan W."/>
            <person name="Fan B."/>
            <person name="Jiang Y."/>
            <person name="Adhikari A."/>
            <person name="Zheng C.-J."/>
            <person name="Schuster L."/>
            <person name="Cowan T.M."/>
            <person name="Smanski M.J."/>
            <person name="Chevrette M.G."/>
            <person name="De Carvalho L.P.S."/>
            <person name="Shen B."/>
        </authorList>
    </citation>
    <scope>NUCLEOTIDE SEQUENCE [LARGE SCALE GENOMIC DNA]</scope>
    <source>
        <strain evidence="8 9">NPDC000087</strain>
    </source>
</reference>
<proteinExistence type="predicted"/>
<evidence type="ECO:0000259" key="7">
    <source>
        <dbReference type="Pfam" id="PF02687"/>
    </source>
</evidence>
<feature type="transmembrane region" description="Helical" evidence="6">
    <location>
        <begin position="414"/>
        <end position="442"/>
    </location>
</feature>
<feature type="transmembrane region" description="Helical" evidence="6">
    <location>
        <begin position="365"/>
        <end position="393"/>
    </location>
</feature>
<feature type="transmembrane region" description="Helical" evidence="6">
    <location>
        <begin position="20"/>
        <end position="41"/>
    </location>
</feature>
<keyword evidence="9" id="KW-1185">Reference proteome</keyword>
<sequence length="732" mass="76655">MIRLGLRLAVTGGRAAIARLALVGGAVALGVALLLAVFAGINAVQSQNLRYAWLNSAVTEAATGTEAADAAGWALREDYFAGRRMARVDVAVTGPDSPVPPGMTRLPAPGEYYVSPALASLLASTPADQLGDRFPGRQVGVIGDAGLASPDSLIAVVGRTPQEVAGIIGATKITRIVSVSPQDCSGCYVGVGSDGITLILSVVAAALLFPLLMFIGTATRLAAARREQRFAAMRLVGATPRQITLIATVESTLAAAAGTLLGFALFPLLRLGLDRITFTGERFFLGDLSLTWFNVLLVGAGVPLGAAVAARAALRRVRITPLGVARRVTPRPPRAWRLLPVAAGLCELAWFIDRRPRTTNGQTEAYLGGIFLTMIGLVVAGPYLTMAGSRVLARLARRPATLIAGRRLADDPRAGFRAVSGLMLALFVTSVATGVITSIVAYRGETPVGTATYDNLSIGWYPDHGGKLPAADTPIPAGLTTTPGVRDVLVVRYQGIVGNLPTGAIGCADLTRHPDLGQCPPGAQVGAVYADLSRPDFGSDVYEASPMTLAQLPSLPVNSFVVLTDGSRAALEHSRTLLESTFPDGRFPSTENEWRSDFARTLVQFQRLADVVIVASLVIAGCSLAVSLAGGINERKRPFALLRLTGVRLAELRRVITLESAVPLLAVSAVAIAAGFTAAALFLRSQLDYDLKPPGLSYYVLVGLGLAVSLGLIASTMPLLRRVTGPQQARND</sequence>
<name>A0ABW6WV79_9ACTN</name>
<evidence type="ECO:0000256" key="4">
    <source>
        <dbReference type="ARBA" id="ARBA00022989"/>
    </source>
</evidence>
<dbReference type="Pfam" id="PF02687">
    <property type="entry name" value="FtsX"/>
    <property type="match status" value="1"/>
</dbReference>
<feature type="transmembrane region" description="Helical" evidence="6">
    <location>
        <begin position="289"/>
        <end position="314"/>
    </location>
</feature>
<dbReference type="RefSeq" id="WP_020516370.1">
    <property type="nucleotide sequence ID" value="NZ_JBIAZU010000008.1"/>
</dbReference>
<evidence type="ECO:0000256" key="1">
    <source>
        <dbReference type="ARBA" id="ARBA00004651"/>
    </source>
</evidence>
<dbReference type="EMBL" id="JBIAZU010000008">
    <property type="protein sequence ID" value="MFF5296162.1"/>
    <property type="molecule type" value="Genomic_DNA"/>
</dbReference>
<keyword evidence="2" id="KW-1003">Cell membrane</keyword>
<comment type="subcellular location">
    <subcellularLocation>
        <location evidence="1">Cell membrane</location>
        <topology evidence="1">Multi-pass membrane protein</topology>
    </subcellularLocation>
</comment>
<evidence type="ECO:0000256" key="5">
    <source>
        <dbReference type="ARBA" id="ARBA00023136"/>
    </source>
</evidence>
<dbReference type="Proteomes" id="UP001602245">
    <property type="component" value="Unassembled WGS sequence"/>
</dbReference>
<keyword evidence="3 6" id="KW-0812">Transmembrane</keyword>
<evidence type="ECO:0000313" key="9">
    <source>
        <dbReference type="Proteomes" id="UP001602245"/>
    </source>
</evidence>
<feature type="transmembrane region" description="Helical" evidence="6">
    <location>
        <begin position="662"/>
        <end position="684"/>
    </location>
</feature>
<evidence type="ECO:0000256" key="2">
    <source>
        <dbReference type="ARBA" id="ARBA00022475"/>
    </source>
</evidence>
<keyword evidence="4 6" id="KW-1133">Transmembrane helix</keyword>
<evidence type="ECO:0000256" key="6">
    <source>
        <dbReference type="SAM" id="Phobius"/>
    </source>
</evidence>
<evidence type="ECO:0000313" key="8">
    <source>
        <dbReference type="EMBL" id="MFF5296162.1"/>
    </source>
</evidence>
<feature type="transmembrane region" description="Helical" evidence="6">
    <location>
        <begin position="198"/>
        <end position="222"/>
    </location>
</feature>
<feature type="domain" description="ABC3 transporter permease C-terminal" evidence="7">
    <location>
        <begin position="612"/>
        <end position="721"/>
    </location>
</feature>
<comment type="caution">
    <text evidence="8">The sequence shown here is derived from an EMBL/GenBank/DDBJ whole genome shotgun (WGS) entry which is preliminary data.</text>
</comment>
<feature type="transmembrane region" description="Helical" evidence="6">
    <location>
        <begin position="696"/>
        <end position="720"/>
    </location>
</feature>
<protein>
    <submittedName>
        <fullName evidence="8">FtsX-like permease family protein</fullName>
    </submittedName>
</protein>
<feature type="transmembrane region" description="Helical" evidence="6">
    <location>
        <begin position="335"/>
        <end position="353"/>
    </location>
</feature>
<keyword evidence="5 6" id="KW-0472">Membrane</keyword>
<organism evidence="8 9">
    <name type="scientific">Paractinoplanes globisporus</name>
    <dbReference type="NCBI Taxonomy" id="113565"/>
    <lineage>
        <taxon>Bacteria</taxon>
        <taxon>Bacillati</taxon>
        <taxon>Actinomycetota</taxon>
        <taxon>Actinomycetes</taxon>
        <taxon>Micromonosporales</taxon>
        <taxon>Micromonosporaceae</taxon>
        <taxon>Paractinoplanes</taxon>
    </lineage>
</organism>
<dbReference type="InterPro" id="IPR003838">
    <property type="entry name" value="ABC3_permease_C"/>
</dbReference>
<evidence type="ECO:0000256" key="3">
    <source>
        <dbReference type="ARBA" id="ARBA00022692"/>
    </source>
</evidence>
<feature type="transmembrane region" description="Helical" evidence="6">
    <location>
        <begin position="243"/>
        <end position="269"/>
    </location>
</feature>
<accession>A0ABW6WV79</accession>
<gene>
    <name evidence="8" type="ORF">ACFY35_42580</name>
</gene>